<keyword evidence="3" id="KW-1185">Reference proteome</keyword>
<organism evidence="2 3">
    <name type="scientific">Penicillium rubens (strain ATCC 28089 / DSM 1075 / NRRL 1951 / Wisconsin 54-1255)</name>
    <name type="common">Penicillium chrysogenum</name>
    <dbReference type="NCBI Taxonomy" id="500485"/>
    <lineage>
        <taxon>Eukaryota</taxon>
        <taxon>Fungi</taxon>
        <taxon>Dikarya</taxon>
        <taxon>Ascomycota</taxon>
        <taxon>Pezizomycotina</taxon>
        <taxon>Eurotiomycetes</taxon>
        <taxon>Eurotiomycetidae</taxon>
        <taxon>Eurotiales</taxon>
        <taxon>Aspergillaceae</taxon>
        <taxon>Penicillium</taxon>
        <taxon>Penicillium chrysogenum species complex</taxon>
    </lineage>
</organism>
<evidence type="ECO:0000256" key="1">
    <source>
        <dbReference type="SAM" id="Phobius"/>
    </source>
</evidence>
<protein>
    <submittedName>
        <fullName evidence="2">Uncharacterized protein</fullName>
    </submittedName>
</protein>
<keyword evidence="1" id="KW-1133">Transmembrane helix</keyword>
<dbReference type="EMBL" id="AM920433">
    <property type="protein sequence ID" value="CAP94619.1"/>
    <property type="molecule type" value="Genomic_DNA"/>
</dbReference>
<name>B6HBF9_PENRW</name>
<proteinExistence type="predicted"/>
<dbReference type="OrthoDB" id="10483147at2759"/>
<dbReference type="Proteomes" id="UP000000724">
    <property type="component" value="Contig Pc00c18"/>
</dbReference>
<keyword evidence="1" id="KW-0472">Membrane</keyword>
<keyword evidence="1" id="KW-0812">Transmembrane</keyword>
<feature type="transmembrane region" description="Helical" evidence="1">
    <location>
        <begin position="109"/>
        <end position="137"/>
    </location>
</feature>
<reference evidence="2 3" key="1">
    <citation type="journal article" date="2008" name="Nat. Biotechnol.">
        <title>Genome sequencing and analysis of the filamentous fungus Penicillium chrysogenum.</title>
        <authorList>
            <person name="van den Berg M.A."/>
            <person name="Albang R."/>
            <person name="Albermann K."/>
            <person name="Badger J.H."/>
            <person name="Daran J.-M."/>
            <person name="Driessen A.J.M."/>
            <person name="Garcia-Estrada C."/>
            <person name="Fedorova N.D."/>
            <person name="Harris D.M."/>
            <person name="Heijne W.H.M."/>
            <person name="Joardar V.S."/>
            <person name="Kiel J.A.K.W."/>
            <person name="Kovalchuk A."/>
            <person name="Martin J.F."/>
            <person name="Nierman W.C."/>
            <person name="Nijland J.G."/>
            <person name="Pronk J.T."/>
            <person name="Roubos J.A."/>
            <person name="van der Klei I.J."/>
            <person name="van Peij N.N.M.E."/>
            <person name="Veenhuis M."/>
            <person name="von Doehren H."/>
            <person name="Wagner C."/>
            <person name="Wortman J.R."/>
            <person name="Bovenberg R.A.L."/>
        </authorList>
    </citation>
    <scope>NUCLEOTIDE SEQUENCE [LARGE SCALE GENOMIC DNA]</scope>
    <source>
        <strain evidence="3">ATCC 28089 / DSM 1075 / NRRL 1951 / Wisconsin 54-1255</strain>
    </source>
</reference>
<gene>
    <name evidence="2" type="ORF">Pc18g03950</name>
    <name evidence="2" type="ORF">PCH_Pc18g03950</name>
</gene>
<dbReference type="HOGENOM" id="CLU_1215139_0_0_1"/>
<dbReference type="AlphaFoldDB" id="B6HBF9"/>
<evidence type="ECO:0000313" key="2">
    <source>
        <dbReference type="EMBL" id="CAP94619.1"/>
    </source>
</evidence>
<evidence type="ECO:0000313" key="3">
    <source>
        <dbReference type="Proteomes" id="UP000000724"/>
    </source>
</evidence>
<accession>B6HBF9</accession>
<sequence length="228" mass="25588">MALTVPESTFAYSQYLHSLPVGSTATDSASRTSIDPNPISIQANYILDTFQSSMKYIESHTTDRIGNAKGILRRRSQCNVPDNESALCYKYLTRMCGHVHMPAYCRRTAMISVAVLAGLLSLGAPVGVTSRLIVFFTRYTPRGLDKKGYADNKGEMEDLRRARSWRAPPNIEKACEEREEDTWTAPKDPLRCFPLPTPFCCGDNRHHAMPMTKKHFNALARAIQSNRV</sequence>
<dbReference type="VEuPathDB" id="FungiDB:PCH_Pc18g03950"/>